<accession>A0A0F8XU09</accession>
<dbReference type="EMBL" id="LAZR01060894">
    <property type="protein sequence ID" value="KKK64725.1"/>
    <property type="molecule type" value="Genomic_DNA"/>
</dbReference>
<gene>
    <name evidence="1" type="ORF">LCGC14_2981340</name>
</gene>
<evidence type="ECO:0000313" key="1">
    <source>
        <dbReference type="EMBL" id="KKK64725.1"/>
    </source>
</evidence>
<protein>
    <submittedName>
        <fullName evidence="1">Uncharacterized protein</fullName>
    </submittedName>
</protein>
<proteinExistence type="predicted"/>
<organism evidence="1">
    <name type="scientific">marine sediment metagenome</name>
    <dbReference type="NCBI Taxonomy" id="412755"/>
    <lineage>
        <taxon>unclassified sequences</taxon>
        <taxon>metagenomes</taxon>
        <taxon>ecological metagenomes</taxon>
    </lineage>
</organism>
<name>A0A0F8XU09_9ZZZZ</name>
<comment type="caution">
    <text evidence="1">The sequence shown here is derived from an EMBL/GenBank/DDBJ whole genome shotgun (WGS) entry which is preliminary data.</text>
</comment>
<reference evidence="1" key="1">
    <citation type="journal article" date="2015" name="Nature">
        <title>Complex archaea that bridge the gap between prokaryotes and eukaryotes.</title>
        <authorList>
            <person name="Spang A."/>
            <person name="Saw J.H."/>
            <person name="Jorgensen S.L."/>
            <person name="Zaremba-Niedzwiedzka K."/>
            <person name="Martijn J."/>
            <person name="Lind A.E."/>
            <person name="van Eijk R."/>
            <person name="Schleper C."/>
            <person name="Guy L."/>
            <person name="Ettema T.J."/>
        </authorList>
    </citation>
    <scope>NUCLEOTIDE SEQUENCE</scope>
</reference>
<dbReference type="AlphaFoldDB" id="A0A0F8XU09"/>
<sequence length="54" mass="6292">MDKDPLEGIKLEETWPSRMPECDHKGYIMIITKWVGCNMCGIRWKLPSELILVS</sequence>